<dbReference type="GO" id="GO:0005764">
    <property type="term" value="C:lysosome"/>
    <property type="evidence" value="ECO:0007669"/>
    <property type="project" value="UniProtKB-SubCell"/>
</dbReference>
<dbReference type="PANTHER" id="PTHR11024:SF3">
    <property type="entry name" value="NUCLEOPORIN SEH1"/>
    <property type="match status" value="1"/>
</dbReference>
<evidence type="ECO:0000256" key="7">
    <source>
        <dbReference type="ARBA" id="ARBA00022927"/>
    </source>
</evidence>
<evidence type="ECO:0000313" key="11">
    <source>
        <dbReference type="EMBL" id="MFH4977817.1"/>
    </source>
</evidence>
<dbReference type="GO" id="GO:0015031">
    <property type="term" value="P:protein transport"/>
    <property type="evidence" value="ECO:0007669"/>
    <property type="project" value="UniProtKB-KW"/>
</dbReference>
<dbReference type="InterPro" id="IPR019775">
    <property type="entry name" value="WD40_repeat_CS"/>
</dbReference>
<gene>
    <name evidence="11" type="ORF">AB6A40_004526</name>
</gene>
<dbReference type="EMBL" id="JBGFUD010002640">
    <property type="protein sequence ID" value="MFH4977817.1"/>
    <property type="molecule type" value="Genomic_DNA"/>
</dbReference>
<protein>
    <submittedName>
        <fullName evidence="11">Uncharacterized protein</fullName>
    </submittedName>
</protein>
<comment type="caution">
    <text evidence="11">The sequence shown here is derived from an EMBL/GenBank/DDBJ whole genome shotgun (WGS) entry which is preliminary data.</text>
</comment>
<dbReference type="SUPFAM" id="SSF50978">
    <property type="entry name" value="WD40 repeat-like"/>
    <property type="match status" value="1"/>
</dbReference>
<keyword evidence="12" id="KW-1185">Reference proteome</keyword>
<dbReference type="PANTHER" id="PTHR11024">
    <property type="entry name" value="NUCLEAR PORE COMPLEX PROTEIN SEC13 / SEH1 FAMILY MEMBER"/>
    <property type="match status" value="1"/>
</dbReference>
<feature type="repeat" description="WD" evidence="10">
    <location>
        <begin position="319"/>
        <end position="341"/>
    </location>
</feature>
<sequence>MSKTNQFSTSLIFSDQQKDLIHHVAFDHHGRRVATSSSDMMVCVWDLSSNNTWIKTASWKSHGGPVWKVVWAHPEFGQILATCSFDRCVNIWEETVTNLDERVTRSGVHCGKARPQTQWKRRTQLVDSRHNVTDIEFAPRHLGLTLATVSSQGVVRIYEAQDIMNLSMWNLNHELSPFKHRCGTLTWSSNRYTKPLLAIGSDATIIPENAQLPFRRVIIYEYHDNLRKWQALDASSLKSITDRVTHPVSDMAFAPSAGRSYHILAIASKEVVIYKLSEQNKKTDVHGEQIDTGEPTDYDVQLLSCVGENSSSYIQIWRLSWNITGTVLTAGSSDGTVQIWKSALLNQWTLIGKLKAVDEVQPQIDDPRTTTSVSALTKENNVYY</sequence>
<evidence type="ECO:0000256" key="5">
    <source>
        <dbReference type="ARBA" id="ARBA00022574"/>
    </source>
</evidence>
<keyword evidence="7" id="KW-0653">Protein transport</keyword>
<evidence type="ECO:0000256" key="1">
    <source>
        <dbReference type="ARBA" id="ARBA00004259"/>
    </source>
</evidence>
<evidence type="ECO:0000313" key="12">
    <source>
        <dbReference type="Proteomes" id="UP001608902"/>
    </source>
</evidence>
<accession>A0ABD6EEX0</accession>
<dbReference type="Gene3D" id="2.130.10.10">
    <property type="entry name" value="YVTN repeat-like/Quinoprotein amine dehydrogenase"/>
    <property type="match status" value="1"/>
</dbReference>
<evidence type="ECO:0000256" key="2">
    <source>
        <dbReference type="ARBA" id="ARBA00004371"/>
    </source>
</evidence>
<feature type="repeat" description="WD" evidence="10">
    <location>
        <begin position="14"/>
        <end position="55"/>
    </location>
</feature>
<comment type="subcellular location">
    <subcellularLocation>
        <location evidence="2">Lysosome</location>
    </subcellularLocation>
    <subcellularLocation>
        <location evidence="1">Nucleus envelope</location>
    </subcellularLocation>
</comment>
<dbReference type="PROSITE" id="PS00678">
    <property type="entry name" value="WD_REPEATS_1"/>
    <property type="match status" value="1"/>
</dbReference>
<keyword evidence="4" id="KW-0813">Transport</keyword>
<keyword evidence="8" id="KW-0458">Lysosome</keyword>
<dbReference type="InterPro" id="IPR015943">
    <property type="entry name" value="WD40/YVTN_repeat-like_dom_sf"/>
</dbReference>
<evidence type="ECO:0000256" key="9">
    <source>
        <dbReference type="ARBA" id="ARBA00023242"/>
    </source>
</evidence>
<dbReference type="AlphaFoldDB" id="A0ABD6EEX0"/>
<dbReference type="Proteomes" id="UP001608902">
    <property type="component" value="Unassembled WGS sequence"/>
</dbReference>
<keyword evidence="5 10" id="KW-0853">WD repeat</keyword>
<evidence type="ECO:0000256" key="3">
    <source>
        <dbReference type="ARBA" id="ARBA00010102"/>
    </source>
</evidence>
<name>A0ABD6EEX0_9BILA</name>
<evidence type="ECO:0000256" key="4">
    <source>
        <dbReference type="ARBA" id="ARBA00022448"/>
    </source>
</evidence>
<dbReference type="InterPro" id="IPR037363">
    <property type="entry name" value="Sec13/Seh1_fam"/>
</dbReference>
<dbReference type="GO" id="GO:0005635">
    <property type="term" value="C:nuclear envelope"/>
    <property type="evidence" value="ECO:0007669"/>
    <property type="project" value="UniProtKB-SubCell"/>
</dbReference>
<evidence type="ECO:0000256" key="10">
    <source>
        <dbReference type="PROSITE-ProRule" id="PRU00221"/>
    </source>
</evidence>
<keyword evidence="9" id="KW-0539">Nucleus</keyword>
<dbReference type="InterPro" id="IPR001680">
    <property type="entry name" value="WD40_rpt"/>
</dbReference>
<proteinExistence type="inferred from homology"/>
<comment type="similarity">
    <text evidence="3">Belongs to the WD repeat SEC13 family.</text>
</comment>
<dbReference type="SMART" id="SM00320">
    <property type="entry name" value="WD40"/>
    <property type="match status" value="5"/>
</dbReference>
<evidence type="ECO:0000256" key="6">
    <source>
        <dbReference type="ARBA" id="ARBA00022737"/>
    </source>
</evidence>
<dbReference type="InterPro" id="IPR036322">
    <property type="entry name" value="WD40_repeat_dom_sf"/>
</dbReference>
<dbReference type="Pfam" id="PF00400">
    <property type="entry name" value="WD40"/>
    <property type="match status" value="3"/>
</dbReference>
<reference evidence="11 12" key="1">
    <citation type="submission" date="2024-08" db="EMBL/GenBank/DDBJ databases">
        <title>Gnathostoma spinigerum genome.</title>
        <authorList>
            <person name="Gonzalez-Bertolin B."/>
            <person name="Monzon S."/>
            <person name="Zaballos A."/>
            <person name="Jimenez P."/>
            <person name="Dekumyoy P."/>
            <person name="Varona S."/>
            <person name="Cuesta I."/>
            <person name="Sumanam S."/>
            <person name="Adisakwattana P."/>
            <person name="Gasser R.B."/>
            <person name="Hernandez-Gonzalez A."/>
            <person name="Young N.D."/>
            <person name="Perteguer M.J."/>
        </authorList>
    </citation>
    <scope>NUCLEOTIDE SEQUENCE [LARGE SCALE GENOMIC DNA]</scope>
    <source>
        <strain evidence="11">AL3</strain>
        <tissue evidence="11">Liver</tissue>
    </source>
</reference>
<organism evidence="11 12">
    <name type="scientific">Gnathostoma spinigerum</name>
    <dbReference type="NCBI Taxonomy" id="75299"/>
    <lineage>
        <taxon>Eukaryota</taxon>
        <taxon>Metazoa</taxon>
        <taxon>Ecdysozoa</taxon>
        <taxon>Nematoda</taxon>
        <taxon>Chromadorea</taxon>
        <taxon>Rhabditida</taxon>
        <taxon>Spirurina</taxon>
        <taxon>Gnathostomatomorpha</taxon>
        <taxon>Gnathostomatoidea</taxon>
        <taxon>Gnathostomatidae</taxon>
        <taxon>Gnathostoma</taxon>
    </lineage>
</organism>
<dbReference type="PROSITE" id="PS50082">
    <property type="entry name" value="WD_REPEATS_2"/>
    <property type="match status" value="2"/>
</dbReference>
<evidence type="ECO:0000256" key="8">
    <source>
        <dbReference type="ARBA" id="ARBA00023228"/>
    </source>
</evidence>
<keyword evidence="6" id="KW-0677">Repeat</keyword>